<dbReference type="AlphaFoldDB" id="A0A0C9PXR8"/>
<accession>A0A0C9PXR8</accession>
<proteinExistence type="predicted"/>
<name>A0A0C9PXR8_LACPA</name>
<comment type="caution">
    <text evidence="1">The sequence shown here is derived from an EMBL/GenBank/DDBJ whole genome shotgun (WGS) entry which is preliminary data.</text>
</comment>
<dbReference type="RefSeq" id="WP_016384227.1">
    <property type="nucleotide sequence ID" value="NZ_BAYM01000091.1"/>
</dbReference>
<gene>
    <name evidence="1" type="ORF">LC0644_1573</name>
</gene>
<dbReference type="EMBL" id="BAYM01000091">
    <property type="protein sequence ID" value="GAN36984.1"/>
    <property type="molecule type" value="Genomic_DNA"/>
</dbReference>
<protein>
    <submittedName>
        <fullName evidence="1">Uncharacterized protein</fullName>
    </submittedName>
</protein>
<sequence>MSETFPKATEVRMAANLLAITFDNGQTRYMRSHFMKDYLNAWSPSRGKGKRSNLLVDPAWAWEGADAKISEDGTLTLFDKDTYTPEELWKNSKERIDEVSGV</sequence>
<evidence type="ECO:0000313" key="2">
    <source>
        <dbReference type="Proteomes" id="UP000032552"/>
    </source>
</evidence>
<organism evidence="1 2">
    <name type="scientific">Lacticaseibacillus paracasei NRIC 0644</name>
    <dbReference type="NCBI Taxonomy" id="1435038"/>
    <lineage>
        <taxon>Bacteria</taxon>
        <taxon>Bacillati</taxon>
        <taxon>Bacillota</taxon>
        <taxon>Bacilli</taxon>
        <taxon>Lactobacillales</taxon>
        <taxon>Lactobacillaceae</taxon>
        <taxon>Lacticaseibacillus</taxon>
    </lineage>
</organism>
<evidence type="ECO:0000313" key="1">
    <source>
        <dbReference type="EMBL" id="GAN36984.1"/>
    </source>
</evidence>
<reference evidence="2" key="1">
    <citation type="submission" date="2014-05" db="EMBL/GenBank/DDBJ databases">
        <title>Whole genome sequencing of Lactobacillus casei NRIC0644.</title>
        <authorList>
            <person name="Atarashi H."/>
            <person name="Yoshida Y."/>
            <person name="Fujimura S."/>
            <person name="Tanaka N."/>
            <person name="Shiwa Y."/>
            <person name="Yoshikawa H."/>
            <person name="Okada S."/>
            <person name="Nakagawa J."/>
        </authorList>
    </citation>
    <scope>NUCLEOTIDE SEQUENCE [LARGE SCALE GENOMIC DNA]</scope>
    <source>
        <strain evidence="2">NRIC0644</strain>
    </source>
</reference>
<dbReference type="Proteomes" id="UP000032552">
    <property type="component" value="Unassembled WGS sequence"/>
</dbReference>